<dbReference type="Pfam" id="PF02104">
    <property type="entry name" value="SURF1"/>
    <property type="match status" value="1"/>
</dbReference>
<proteinExistence type="inferred from homology"/>
<evidence type="ECO:0000256" key="5">
    <source>
        <dbReference type="ARBA" id="ARBA00023136"/>
    </source>
</evidence>
<comment type="similarity">
    <text evidence="2 6">Belongs to the SURF1 family.</text>
</comment>
<dbReference type="PANTHER" id="PTHR23427:SF2">
    <property type="entry name" value="SURFEIT LOCUS PROTEIN 1"/>
    <property type="match status" value="1"/>
</dbReference>
<evidence type="ECO:0000256" key="6">
    <source>
        <dbReference type="RuleBase" id="RU363076"/>
    </source>
</evidence>
<dbReference type="AlphaFoldDB" id="A0A1H8ECS2"/>
<evidence type="ECO:0000256" key="2">
    <source>
        <dbReference type="ARBA" id="ARBA00007165"/>
    </source>
</evidence>
<sequence>MLRVLFTRRWVALTLVFVALILIMYRLGLWQFHRYQETKRNDHRISLAVQAPPVPVGTLSRPGTPVPEQDRYRPVTVTGRFDEAHQFVVRRRTNADGDIGFFLITPLIGQDGKAVLVNRGWVAPNNTDGAAFPVVPKTPQGVLTVTGRLQPDETSKLSRIRNVSGLPPRQYMLISSGQQAGNLAEPLLSGYVELVSAKPALSAAYRAESVAGPDSTGPSTSDAAIVGKGVHLPYAIQWWLFALLLPIGWVILFRQSLKEQRDGNGQPDGTDGRDGTGEQGGDDQPGVKEEQAAAESAG</sequence>
<organism evidence="8 9">
    <name type="scientific">Actinacidiphila rubida</name>
    <dbReference type="NCBI Taxonomy" id="310780"/>
    <lineage>
        <taxon>Bacteria</taxon>
        <taxon>Bacillati</taxon>
        <taxon>Actinomycetota</taxon>
        <taxon>Actinomycetes</taxon>
        <taxon>Kitasatosporales</taxon>
        <taxon>Streptomycetaceae</taxon>
        <taxon>Actinacidiphila</taxon>
    </lineage>
</organism>
<feature type="transmembrane region" description="Helical" evidence="6">
    <location>
        <begin position="236"/>
        <end position="253"/>
    </location>
</feature>
<evidence type="ECO:0000256" key="4">
    <source>
        <dbReference type="ARBA" id="ARBA00022989"/>
    </source>
</evidence>
<dbReference type="PANTHER" id="PTHR23427">
    <property type="entry name" value="SURFEIT LOCUS PROTEIN"/>
    <property type="match status" value="1"/>
</dbReference>
<dbReference type="EMBL" id="FODD01000002">
    <property type="protein sequence ID" value="SEN16914.1"/>
    <property type="molecule type" value="Genomic_DNA"/>
</dbReference>
<keyword evidence="4 6" id="KW-1133">Transmembrane helix</keyword>
<gene>
    <name evidence="8" type="ORF">SAMN05216267_1002120</name>
</gene>
<dbReference type="CDD" id="cd06662">
    <property type="entry name" value="SURF1"/>
    <property type="match status" value="1"/>
</dbReference>
<dbReference type="GO" id="GO:0005886">
    <property type="term" value="C:plasma membrane"/>
    <property type="evidence" value="ECO:0007669"/>
    <property type="project" value="UniProtKB-SubCell"/>
</dbReference>
<reference evidence="8 9" key="1">
    <citation type="submission" date="2016-10" db="EMBL/GenBank/DDBJ databases">
        <authorList>
            <person name="de Groot N.N."/>
        </authorList>
    </citation>
    <scope>NUCLEOTIDE SEQUENCE [LARGE SCALE GENOMIC DNA]</scope>
    <source>
        <strain evidence="8 9">CGMCC 4.2026</strain>
    </source>
</reference>
<evidence type="ECO:0000313" key="9">
    <source>
        <dbReference type="Proteomes" id="UP000181951"/>
    </source>
</evidence>
<dbReference type="InterPro" id="IPR045214">
    <property type="entry name" value="Surf1/Surf4"/>
</dbReference>
<dbReference type="OrthoDB" id="9807214at2"/>
<keyword evidence="3 6" id="KW-0812">Transmembrane</keyword>
<comment type="subcellular location">
    <subcellularLocation>
        <location evidence="6">Cell membrane</location>
        <topology evidence="6">Multi-pass membrane protein</topology>
    </subcellularLocation>
    <subcellularLocation>
        <location evidence="1">Membrane</location>
    </subcellularLocation>
</comment>
<dbReference type="PROSITE" id="PS50895">
    <property type="entry name" value="SURF1"/>
    <property type="match status" value="1"/>
</dbReference>
<feature type="transmembrane region" description="Helical" evidence="6">
    <location>
        <begin position="12"/>
        <end position="32"/>
    </location>
</feature>
<keyword evidence="6" id="KW-1003">Cell membrane</keyword>
<evidence type="ECO:0000256" key="3">
    <source>
        <dbReference type="ARBA" id="ARBA00022692"/>
    </source>
</evidence>
<dbReference type="InterPro" id="IPR002994">
    <property type="entry name" value="Surf1/Shy1"/>
</dbReference>
<accession>A0A1H8ECS2</accession>
<dbReference type="Proteomes" id="UP000181951">
    <property type="component" value="Unassembled WGS sequence"/>
</dbReference>
<evidence type="ECO:0000256" key="7">
    <source>
        <dbReference type="SAM" id="MobiDB-lite"/>
    </source>
</evidence>
<dbReference type="STRING" id="310780.SAMN05216267_1002120"/>
<keyword evidence="5 6" id="KW-0472">Membrane</keyword>
<feature type="region of interest" description="Disordered" evidence="7">
    <location>
        <begin position="260"/>
        <end position="298"/>
    </location>
</feature>
<keyword evidence="9" id="KW-1185">Reference proteome</keyword>
<evidence type="ECO:0000313" key="8">
    <source>
        <dbReference type="EMBL" id="SEN16914.1"/>
    </source>
</evidence>
<name>A0A1H8ECS2_9ACTN</name>
<evidence type="ECO:0000256" key="1">
    <source>
        <dbReference type="ARBA" id="ARBA00004370"/>
    </source>
</evidence>
<protein>
    <recommendedName>
        <fullName evidence="6">SURF1-like protein</fullName>
    </recommendedName>
</protein>
<dbReference type="RefSeq" id="WP_075016130.1">
    <property type="nucleotide sequence ID" value="NZ_FODD01000002.1"/>
</dbReference>